<accession>C8PJH9</accession>
<dbReference type="Proteomes" id="UP000005709">
    <property type="component" value="Unassembled WGS sequence"/>
</dbReference>
<comment type="caution">
    <text evidence="1">The sequence shown here is derived from an EMBL/GenBank/DDBJ whole genome shotgun (WGS) entry which is preliminary data.</text>
</comment>
<organism evidence="1 2">
    <name type="scientific">Campylobacter gracilis RM3268</name>
    <dbReference type="NCBI Taxonomy" id="553220"/>
    <lineage>
        <taxon>Bacteria</taxon>
        <taxon>Pseudomonadati</taxon>
        <taxon>Campylobacterota</taxon>
        <taxon>Epsilonproteobacteria</taxon>
        <taxon>Campylobacterales</taxon>
        <taxon>Campylobacteraceae</taxon>
        <taxon>Campylobacter</taxon>
    </lineage>
</organism>
<dbReference type="AlphaFoldDB" id="C8PJH9"/>
<dbReference type="EMBL" id="ACYG01000027">
    <property type="protein sequence ID" value="EEV17084.1"/>
    <property type="molecule type" value="Genomic_DNA"/>
</dbReference>
<gene>
    <name evidence="1" type="ORF">CAMGR0001_1379</name>
</gene>
<sequence length="56" mass="6366">MSDDLAHVLADILGIEPLQFNVRKSPLRDEFDASRRRMTNGVDYDENLKGRGGYGR</sequence>
<keyword evidence="2" id="KW-1185">Reference proteome</keyword>
<evidence type="ECO:0000313" key="2">
    <source>
        <dbReference type="Proteomes" id="UP000005709"/>
    </source>
</evidence>
<dbReference type="RefSeq" id="WP_005872049.1">
    <property type="nucleotide sequence ID" value="NZ_ACYG01000027.1"/>
</dbReference>
<name>C8PJH9_9BACT</name>
<reference evidence="1 2" key="1">
    <citation type="submission" date="2009-07" db="EMBL/GenBank/DDBJ databases">
        <authorList>
            <person name="Madupu R."/>
            <person name="Sebastian Y."/>
            <person name="Durkin A.S."/>
            <person name="Torralba M."/>
            <person name="Methe B."/>
            <person name="Sutton G.G."/>
            <person name="Strausberg R.L."/>
            <person name="Nelson K.E."/>
        </authorList>
    </citation>
    <scope>NUCLEOTIDE SEQUENCE [LARGE SCALE GENOMIC DNA]</scope>
    <source>
        <strain evidence="1 2">RM3268</strain>
    </source>
</reference>
<proteinExistence type="predicted"/>
<protein>
    <submittedName>
        <fullName evidence="1">Uncharacterized protein</fullName>
    </submittedName>
</protein>
<evidence type="ECO:0000313" key="1">
    <source>
        <dbReference type="EMBL" id="EEV17084.1"/>
    </source>
</evidence>